<reference evidence="2 3" key="1">
    <citation type="journal article" date="2010" name="Science">
        <title>Genomic analysis of organismal complexity in the multicellular green alga Volvox carteri.</title>
        <authorList>
            <person name="Prochnik S.E."/>
            <person name="Umen J."/>
            <person name="Nedelcu A.M."/>
            <person name="Hallmann A."/>
            <person name="Miller S.M."/>
            <person name="Nishii I."/>
            <person name="Ferris P."/>
            <person name="Kuo A."/>
            <person name="Mitros T."/>
            <person name="Fritz-Laylin L.K."/>
            <person name="Hellsten U."/>
            <person name="Chapman J."/>
            <person name="Simakov O."/>
            <person name="Rensing S.A."/>
            <person name="Terry A."/>
            <person name="Pangilinan J."/>
            <person name="Kapitonov V."/>
            <person name="Jurka J."/>
            <person name="Salamov A."/>
            <person name="Shapiro H."/>
            <person name="Schmutz J."/>
            <person name="Grimwood J."/>
            <person name="Lindquist E."/>
            <person name="Lucas S."/>
            <person name="Grigoriev I.V."/>
            <person name="Schmitt R."/>
            <person name="Kirk D."/>
            <person name="Rokhsar D.S."/>
        </authorList>
    </citation>
    <scope>NUCLEOTIDE SEQUENCE [LARGE SCALE GENOMIC DNA]</scope>
    <source>
        <strain evidence="3">f. Nagariensis / Eve</strain>
    </source>
</reference>
<dbReference type="OrthoDB" id="560977at2759"/>
<dbReference type="KEGG" id="vcn:VOLCADRAFT_98897"/>
<feature type="compositionally biased region" description="Basic and acidic residues" evidence="1">
    <location>
        <begin position="394"/>
        <end position="403"/>
    </location>
</feature>
<feature type="region of interest" description="Disordered" evidence="1">
    <location>
        <begin position="360"/>
        <end position="420"/>
    </location>
</feature>
<dbReference type="Proteomes" id="UP000001058">
    <property type="component" value="Unassembled WGS sequence"/>
</dbReference>
<evidence type="ECO:0000313" key="3">
    <source>
        <dbReference type="Proteomes" id="UP000001058"/>
    </source>
</evidence>
<proteinExistence type="predicted"/>
<dbReference type="InParanoid" id="D8UGJ6"/>
<protein>
    <submittedName>
        <fullName evidence="2">Uncharacterized protein</fullName>
    </submittedName>
</protein>
<dbReference type="RefSeq" id="XP_002957781.1">
    <property type="nucleotide sequence ID" value="XM_002957735.1"/>
</dbReference>
<accession>D8UGJ6</accession>
<evidence type="ECO:0000313" key="2">
    <source>
        <dbReference type="EMBL" id="EFJ41109.1"/>
    </source>
</evidence>
<keyword evidence="3" id="KW-1185">Reference proteome</keyword>
<dbReference type="AlphaFoldDB" id="D8UGJ6"/>
<evidence type="ECO:0000256" key="1">
    <source>
        <dbReference type="SAM" id="MobiDB-lite"/>
    </source>
</evidence>
<organism evidence="3">
    <name type="scientific">Volvox carteri f. nagariensis</name>
    <dbReference type="NCBI Taxonomy" id="3068"/>
    <lineage>
        <taxon>Eukaryota</taxon>
        <taxon>Viridiplantae</taxon>
        <taxon>Chlorophyta</taxon>
        <taxon>core chlorophytes</taxon>
        <taxon>Chlorophyceae</taxon>
        <taxon>CS clade</taxon>
        <taxon>Chlamydomonadales</taxon>
        <taxon>Volvocaceae</taxon>
        <taxon>Volvox</taxon>
    </lineage>
</organism>
<feature type="compositionally biased region" description="Polar residues" evidence="1">
    <location>
        <begin position="367"/>
        <end position="382"/>
    </location>
</feature>
<dbReference type="GeneID" id="9622904"/>
<sequence length="420" mass="45222">MLQAVANADLERLARLASVMDNCATSLAVLCKVVSAACPEEVKTVQYIRQVHAEDGQEARSAMRDVAAAAMFDIIRRHVPHGSALAFPLRECVALPSARANEILQGTPAAYSREKHVPCGITAMEFMRGSVLGIVVQADADVFVVGAVSAAAGAHMAAQFLEGLAHRVEVVQDSLLLTERTVSALYVIPPGCADAGRRLRVQVCLRPYFSTYHVLNSFDLCACKVAALPTGAIVAHPRFVYGCARGRVQLVLPCHRQPATGARVAKYWVRGWLCEAIDEADEGVLHPPAGASESSMGGNVVVVRPTACSTTDLLQVALPLMTSWEAASDAEWRVGKVAIFSSFSASLFWSRHLVMSYSLRSQGRDPGNTSRTQTNEHGNSISAAKPDPANDVNMHNRLDDNDNNKFAITRQGKQAPRDHG</sequence>
<name>D8UGJ6_VOLCA</name>
<dbReference type="EMBL" id="GL378400">
    <property type="protein sequence ID" value="EFJ41109.1"/>
    <property type="molecule type" value="Genomic_DNA"/>
</dbReference>
<gene>
    <name evidence="2" type="ORF">VOLCADRAFT_98897</name>
</gene>